<dbReference type="OrthoDB" id="823504at2759"/>
<dbReference type="PROSITE" id="PS50292">
    <property type="entry name" value="PEROXIDASE_3"/>
    <property type="match status" value="1"/>
</dbReference>
<dbReference type="STRING" id="443226.E9CYR1"/>
<protein>
    <submittedName>
        <fullName evidence="7">Fatty acid oxygenase</fullName>
    </submittedName>
</protein>
<dbReference type="Pfam" id="PF03098">
    <property type="entry name" value="An_peroxidase"/>
    <property type="match status" value="2"/>
</dbReference>
<dbReference type="InterPro" id="IPR010255">
    <property type="entry name" value="Haem_peroxidase_sf"/>
</dbReference>
<keyword evidence="4" id="KW-0560">Oxidoreductase</keyword>
<dbReference type="SUPFAM" id="SSF48264">
    <property type="entry name" value="Cytochrome P450"/>
    <property type="match status" value="1"/>
</dbReference>
<evidence type="ECO:0000256" key="1">
    <source>
        <dbReference type="ARBA" id="ARBA00022617"/>
    </source>
</evidence>
<evidence type="ECO:0000256" key="6">
    <source>
        <dbReference type="PIRSR" id="PIRSR619791-2"/>
    </source>
</evidence>
<dbReference type="GO" id="GO:0020037">
    <property type="term" value="F:heme binding"/>
    <property type="evidence" value="ECO:0007669"/>
    <property type="project" value="InterPro"/>
</dbReference>
<dbReference type="GO" id="GO:0051213">
    <property type="term" value="F:dioxygenase activity"/>
    <property type="evidence" value="ECO:0007669"/>
    <property type="project" value="UniProtKB-KW"/>
</dbReference>
<dbReference type="VEuPathDB" id="FungiDB:D8B26_002653"/>
<dbReference type="InterPro" id="IPR019791">
    <property type="entry name" value="Haem_peroxidase_animal"/>
</dbReference>
<dbReference type="GO" id="GO:0006631">
    <property type="term" value="P:fatty acid metabolic process"/>
    <property type="evidence" value="ECO:0007669"/>
    <property type="project" value="UniProtKB-ARBA"/>
</dbReference>
<dbReference type="PANTHER" id="PTHR11903:SF37">
    <property type="entry name" value="PSI-PRODUCING OXYGENASE A"/>
    <property type="match status" value="1"/>
</dbReference>
<evidence type="ECO:0000256" key="4">
    <source>
        <dbReference type="ARBA" id="ARBA00023002"/>
    </source>
</evidence>
<organism evidence="8">
    <name type="scientific">Coccidioides posadasii (strain RMSCC 757 / Silveira)</name>
    <name type="common">Valley fever fungus</name>
    <dbReference type="NCBI Taxonomy" id="443226"/>
    <lineage>
        <taxon>Eukaryota</taxon>
        <taxon>Fungi</taxon>
        <taxon>Dikarya</taxon>
        <taxon>Ascomycota</taxon>
        <taxon>Pezizomycotina</taxon>
        <taxon>Eurotiomycetes</taxon>
        <taxon>Eurotiomycetidae</taxon>
        <taxon>Onygenales</taxon>
        <taxon>Onygenaceae</taxon>
        <taxon>Coccidioides</taxon>
    </lineage>
</organism>
<sequence>MDLRKSDKDTQSGLANVLSGTMADIFSQTGRIGSDIQVIREGAETMAAGGIIDDRQYTIEHIIQLAASLPNGSKLRDKLTDQFITTLWNNLEHPPLSYLGDQFKYRSADGSNNNIMYPHLGASGSHYARSVVPQRPKMTNLPDPELIFETLMKRNGPSKDHPTKISSMLFHFATIIIHDIFRTDELDISRLKNSSYLDLGPLYGHDEEQQKSVRQFKDGLLKNDAFAEERVLGQPPGVCALLVAFNRFHNYVVGELATINERGRFTMPVEGSPNYEKALLKRDNDLFQTGRLVTCGLYINVILNDYLRAILNLNDNDKDSDWKLDPRLAVGVFDATGVPRGVGNQVSAEFNVIYRFHPAVSNNDEAWANQFFKDVFGNDKDPAKISVNEFRLGIWNWMRKLDKDPAKREFGGLKRQSNGMFKDSDLVKLLQESTEAVAGSFGARNVPAVMKVVEMLGIEQGRQWGLATLNEFRAFFKLKRHEKFLDVNSDPSIAETLESLYGHPDDIELYTGVHVEEAKKPFMPGSGLCPGFTISTAILYDAVALVRGDRFYTIDYSPESLTSFGFSVANSSFDVAKGGVMYRLLMRAFPSWYRPNSVYALFPFTTPEKNREVFTKHGSVNQYSFDRPSLTMPPIPISTWKGVVDVLNDQARFKVPWGPHTFEMTKHDYMLSGDSKANAEQREFVSKCLFEPKKGLEEVRKFYEAVTLNFLRKHGRKAGNTYQVDAVREIGNLVHANFAGHFFQIPLQSASGGPDSFTEQELYDSLAHLFAYVFLDVDPAKSFERSVVGARDSARLGKVVSQAVAAVQAGGFFFFKHLEHAKPEILSEYGARLVERLSRGRKSVDEVTWTIIPTAAASVATQAQGWAQMFDLYMSDKYYSHWKTIEKLSRSDAPEDFEKLKRYALEGALSYRLRLATPAYGVLRVAATNGTIQDGNRTVSYKPGDVIFTNFMTAGADPSRFPDPEAIKLDRPEEDYIHHGWGPHTCLGRPFVTTAAASMLRVFGRLDNVRRAPGPPGEMKSKVEGGVFKVFLTPDGGDWNAFPCTKRVLFDGFRDV</sequence>
<accession>E9CYR1</accession>
<keyword evidence="8" id="KW-1185">Reference proteome</keyword>
<dbReference type="InterPro" id="IPR034812">
    <property type="entry name" value="Ppo-like_N"/>
</dbReference>
<feature type="binding site" description="axial binding residue" evidence="6">
    <location>
        <position position="357"/>
    </location>
    <ligand>
        <name>heme b</name>
        <dbReference type="ChEBI" id="CHEBI:60344"/>
    </ligand>
    <ligandPart>
        <name>Fe</name>
        <dbReference type="ChEBI" id="CHEBI:18248"/>
    </ligandPart>
</feature>
<dbReference type="SUPFAM" id="SSF48113">
    <property type="entry name" value="Heme-dependent peroxidases"/>
    <property type="match status" value="1"/>
</dbReference>
<dbReference type="HOGENOM" id="CLU_002329_1_0_1"/>
<evidence type="ECO:0000256" key="5">
    <source>
        <dbReference type="ARBA" id="ARBA00023004"/>
    </source>
</evidence>
<dbReference type="GO" id="GO:0004601">
    <property type="term" value="F:peroxidase activity"/>
    <property type="evidence" value="ECO:0007669"/>
    <property type="project" value="InterPro"/>
</dbReference>
<dbReference type="CDD" id="cd09817">
    <property type="entry name" value="linoleate_diol_synthase_like"/>
    <property type="match status" value="1"/>
</dbReference>
<evidence type="ECO:0000313" key="7">
    <source>
        <dbReference type="EMBL" id="EFW21088.1"/>
    </source>
</evidence>
<dbReference type="EMBL" id="GL636488">
    <property type="protein sequence ID" value="EFW21088.1"/>
    <property type="molecule type" value="Genomic_DNA"/>
</dbReference>
<dbReference type="GO" id="GO:0004497">
    <property type="term" value="F:monooxygenase activity"/>
    <property type="evidence" value="ECO:0007669"/>
    <property type="project" value="InterPro"/>
</dbReference>
<dbReference type="VEuPathDB" id="FungiDB:CPSG_02931"/>
<keyword evidence="2 6" id="KW-0479">Metal-binding</keyword>
<dbReference type="eggNOG" id="KOG2408">
    <property type="taxonomic scope" value="Eukaryota"/>
</dbReference>
<dbReference type="PRINTS" id="PR00457">
    <property type="entry name" value="ANPEROXIDASE"/>
</dbReference>
<dbReference type="Gene3D" id="1.10.640.10">
    <property type="entry name" value="Haem peroxidase domain superfamily, animal type"/>
    <property type="match status" value="1"/>
</dbReference>
<dbReference type="CDD" id="cd20612">
    <property type="entry name" value="CYP_LDS-like_C"/>
    <property type="match status" value="1"/>
</dbReference>
<dbReference type="GO" id="GO:0016705">
    <property type="term" value="F:oxidoreductase activity, acting on paired donors, with incorporation or reduction of molecular oxygen"/>
    <property type="evidence" value="ECO:0007669"/>
    <property type="project" value="InterPro"/>
</dbReference>
<dbReference type="InterPro" id="IPR036396">
    <property type="entry name" value="Cyt_P450_sf"/>
</dbReference>
<name>E9CYR1_COCPS</name>
<dbReference type="PANTHER" id="PTHR11903">
    <property type="entry name" value="PROSTAGLANDIN G/H SYNTHASE"/>
    <property type="match status" value="1"/>
</dbReference>
<reference evidence="8" key="1">
    <citation type="journal article" date="2010" name="Genome Res.">
        <title>Population genomic sequencing of Coccidioides fungi reveals recent hybridization and transposon control.</title>
        <authorList>
            <person name="Neafsey D.E."/>
            <person name="Barker B.M."/>
            <person name="Sharpton T.J."/>
            <person name="Stajich J.E."/>
            <person name="Park D.J."/>
            <person name="Whiston E."/>
            <person name="Hung C.-Y."/>
            <person name="McMahan C."/>
            <person name="White J."/>
            <person name="Sykes S."/>
            <person name="Heiman D."/>
            <person name="Young S."/>
            <person name="Zeng Q."/>
            <person name="Abouelleil A."/>
            <person name="Aftuck L."/>
            <person name="Bessette D."/>
            <person name="Brown A."/>
            <person name="FitzGerald M."/>
            <person name="Lui A."/>
            <person name="Macdonald J.P."/>
            <person name="Priest M."/>
            <person name="Orbach M.J."/>
            <person name="Galgiani J.N."/>
            <person name="Kirkland T.N."/>
            <person name="Cole G.T."/>
            <person name="Birren B.W."/>
            <person name="Henn M.R."/>
            <person name="Taylor J.W."/>
            <person name="Rounsley S.D."/>
        </authorList>
    </citation>
    <scope>NUCLEOTIDE SEQUENCE [LARGE SCALE GENOMIC DNA]</scope>
    <source>
        <strain evidence="8">RMSCC 757 / Silveira</strain>
    </source>
</reference>
<evidence type="ECO:0000256" key="2">
    <source>
        <dbReference type="ARBA" id="ARBA00022723"/>
    </source>
</evidence>
<evidence type="ECO:0000256" key="3">
    <source>
        <dbReference type="ARBA" id="ARBA00022964"/>
    </source>
</evidence>
<reference evidence="8" key="2">
    <citation type="submission" date="2010-03" db="EMBL/GenBank/DDBJ databases">
        <title>The genome sequence of Coccidioides posadasii strain Silveira.</title>
        <authorList>
            <consortium name="The Broad Institute Genome Sequencing Center for Infectious Disease"/>
            <person name="Neafsey D."/>
            <person name="Orbach M."/>
            <person name="Henn M.R."/>
            <person name="Cole G.T."/>
            <person name="Galgiani J."/>
            <person name="Gardner M.J."/>
            <person name="Kirkland T.N."/>
            <person name="Taylor J.W."/>
            <person name="Young S.K."/>
            <person name="Zeng Q."/>
            <person name="Koehrsen M."/>
            <person name="Alvarado L."/>
            <person name="Berlin A."/>
            <person name="Borenstein D."/>
            <person name="Chapman S.B."/>
            <person name="Chen Z."/>
            <person name="Engels R."/>
            <person name="Freedman E."/>
            <person name="Gellesch M."/>
            <person name="Goldberg J."/>
            <person name="Griggs A."/>
            <person name="Gujja S."/>
            <person name="Heilman E."/>
            <person name="Heiman D."/>
            <person name="Howarth C."/>
            <person name="Jen D."/>
            <person name="Larson L."/>
            <person name="Mehta T."/>
            <person name="Neiman D."/>
            <person name="Park D."/>
            <person name="Pearson M."/>
            <person name="Richards J."/>
            <person name="Roberts A."/>
            <person name="Saif S."/>
            <person name="Shea T."/>
            <person name="Shenoy N."/>
            <person name="Sisk P."/>
            <person name="Stolte C."/>
            <person name="Sykes S."/>
            <person name="Walk T."/>
            <person name="White J."/>
            <person name="Yandava C."/>
            <person name="Haas B."/>
            <person name="Nusbaum C."/>
            <person name="Birren B."/>
        </authorList>
    </citation>
    <scope>NUCLEOTIDE SEQUENCE [LARGE SCALE GENOMIC DNA]</scope>
    <source>
        <strain evidence="8">RMSCC 757 / Silveira</strain>
    </source>
</reference>
<proteinExistence type="predicted"/>
<dbReference type="InterPro" id="IPR050783">
    <property type="entry name" value="Oxylipin_biosynth_metab"/>
</dbReference>
<dbReference type="GO" id="GO:0005506">
    <property type="term" value="F:iron ion binding"/>
    <property type="evidence" value="ECO:0007669"/>
    <property type="project" value="InterPro"/>
</dbReference>
<dbReference type="Proteomes" id="UP000002497">
    <property type="component" value="Unassembled WGS sequence"/>
</dbReference>
<evidence type="ECO:0000313" key="8">
    <source>
        <dbReference type="Proteomes" id="UP000002497"/>
    </source>
</evidence>
<dbReference type="InterPro" id="IPR037120">
    <property type="entry name" value="Haem_peroxidase_sf_animal"/>
</dbReference>
<gene>
    <name evidence="7" type="ORF">CPSG_02931</name>
</gene>
<keyword evidence="3" id="KW-0223">Dioxygenase</keyword>
<dbReference type="OMA" id="EFNMIYR"/>
<keyword evidence="5 6" id="KW-0408">Iron</keyword>
<dbReference type="GO" id="GO:0006979">
    <property type="term" value="P:response to oxidative stress"/>
    <property type="evidence" value="ECO:0007669"/>
    <property type="project" value="InterPro"/>
</dbReference>
<dbReference type="AlphaFoldDB" id="E9CYR1"/>
<dbReference type="Gene3D" id="1.10.630.10">
    <property type="entry name" value="Cytochrome P450"/>
    <property type="match status" value="1"/>
</dbReference>
<keyword evidence="1 6" id="KW-0349">Heme</keyword>